<evidence type="ECO:0000256" key="1">
    <source>
        <dbReference type="ARBA" id="ARBA00022553"/>
    </source>
</evidence>
<evidence type="ECO:0000313" key="5">
    <source>
        <dbReference type="EMBL" id="QID16737.1"/>
    </source>
</evidence>
<protein>
    <submittedName>
        <fullName evidence="5">Response regulator</fullName>
    </submittedName>
</protein>
<dbReference type="Gene3D" id="3.30.565.10">
    <property type="entry name" value="Histidine kinase-like ATPase, C-terminal domain"/>
    <property type="match status" value="1"/>
</dbReference>
<dbReference type="SMART" id="SM00448">
    <property type="entry name" value="REC"/>
    <property type="match status" value="1"/>
</dbReference>
<dbReference type="InterPro" id="IPR003594">
    <property type="entry name" value="HATPase_dom"/>
</dbReference>
<dbReference type="SMART" id="SM00387">
    <property type="entry name" value="HATPase_c"/>
    <property type="match status" value="1"/>
</dbReference>
<name>A0A6C1AZI3_9RHOO</name>
<dbReference type="Pfam" id="PF02518">
    <property type="entry name" value="HATPase_c"/>
    <property type="match status" value="1"/>
</dbReference>
<evidence type="ECO:0000256" key="2">
    <source>
        <dbReference type="PROSITE-ProRule" id="PRU00169"/>
    </source>
</evidence>
<evidence type="ECO:0000313" key="6">
    <source>
        <dbReference type="Proteomes" id="UP000501991"/>
    </source>
</evidence>
<dbReference type="Gene3D" id="3.40.50.2300">
    <property type="match status" value="1"/>
</dbReference>
<keyword evidence="6" id="KW-1185">Reference proteome</keyword>
<dbReference type="SUPFAM" id="SSF55874">
    <property type="entry name" value="ATPase domain of HSP90 chaperone/DNA topoisomerase II/histidine kinase"/>
    <property type="match status" value="1"/>
</dbReference>
<reference evidence="5 6" key="1">
    <citation type="submission" date="2020-02" db="EMBL/GenBank/DDBJ databases">
        <title>Nitrogenibacter mangrovi gen. nov., sp. nov. isolated from mangrove sediment, a denitrifying betaproteobacterium.</title>
        <authorList>
            <person name="Liao H."/>
            <person name="Tian Y."/>
        </authorList>
    </citation>
    <scope>NUCLEOTIDE SEQUENCE [LARGE SCALE GENOMIC DNA]</scope>
    <source>
        <strain evidence="5 6">M9-3-2</strain>
    </source>
</reference>
<dbReference type="KEGG" id="azq:G3580_03265"/>
<dbReference type="Pfam" id="PF00072">
    <property type="entry name" value="Response_reg"/>
    <property type="match status" value="1"/>
</dbReference>
<keyword evidence="1 2" id="KW-0597">Phosphoprotein</keyword>
<dbReference type="PANTHER" id="PTHR43547:SF2">
    <property type="entry name" value="HYBRID SIGNAL TRANSDUCTION HISTIDINE KINASE C"/>
    <property type="match status" value="1"/>
</dbReference>
<dbReference type="InterPro" id="IPR005467">
    <property type="entry name" value="His_kinase_dom"/>
</dbReference>
<organism evidence="5 6">
    <name type="scientific">Nitrogeniibacter mangrovi</name>
    <dbReference type="NCBI Taxonomy" id="2016596"/>
    <lineage>
        <taxon>Bacteria</taxon>
        <taxon>Pseudomonadati</taxon>
        <taxon>Pseudomonadota</taxon>
        <taxon>Betaproteobacteria</taxon>
        <taxon>Rhodocyclales</taxon>
        <taxon>Zoogloeaceae</taxon>
        <taxon>Nitrogeniibacter</taxon>
    </lineage>
</organism>
<dbReference type="Proteomes" id="UP000501991">
    <property type="component" value="Chromosome"/>
</dbReference>
<feature type="modified residue" description="4-aspartylphosphate" evidence="2">
    <location>
        <position position="95"/>
    </location>
</feature>
<dbReference type="InterPro" id="IPR011006">
    <property type="entry name" value="CheY-like_superfamily"/>
</dbReference>
<evidence type="ECO:0000259" key="3">
    <source>
        <dbReference type="PROSITE" id="PS50109"/>
    </source>
</evidence>
<dbReference type="PROSITE" id="PS50110">
    <property type="entry name" value="RESPONSE_REGULATORY"/>
    <property type="match status" value="1"/>
</dbReference>
<feature type="domain" description="Response regulatory" evidence="4">
    <location>
        <begin position="46"/>
        <end position="162"/>
    </location>
</feature>
<proteinExistence type="predicted"/>
<dbReference type="PROSITE" id="PS50109">
    <property type="entry name" value="HIS_KIN"/>
    <property type="match status" value="1"/>
</dbReference>
<evidence type="ECO:0000259" key="4">
    <source>
        <dbReference type="PROSITE" id="PS50110"/>
    </source>
</evidence>
<dbReference type="EMBL" id="CP048836">
    <property type="protein sequence ID" value="QID16737.1"/>
    <property type="molecule type" value="Genomic_DNA"/>
</dbReference>
<dbReference type="AlphaFoldDB" id="A0A6C1AZI3"/>
<accession>A0A6C1AZI3</accession>
<dbReference type="PANTHER" id="PTHR43547">
    <property type="entry name" value="TWO-COMPONENT HISTIDINE KINASE"/>
    <property type="match status" value="1"/>
</dbReference>
<dbReference type="InterPro" id="IPR036890">
    <property type="entry name" value="HATPase_C_sf"/>
</dbReference>
<feature type="domain" description="Histidine kinase" evidence="3">
    <location>
        <begin position="186"/>
        <end position="405"/>
    </location>
</feature>
<dbReference type="SUPFAM" id="SSF52172">
    <property type="entry name" value="CheY-like"/>
    <property type="match status" value="1"/>
</dbReference>
<gene>
    <name evidence="5" type="ORF">G3580_03265</name>
</gene>
<sequence>MFAKKVKNDKNKSNAFLPHAVRQEIAMAALAQSDHATGAPCADRATILVVGDPQTTQALVSPRLTEAGHAVLGADDVWQGCVLAEEHLPELILCDVDMPEMDGFALLARLRANPWLALTPIIMLARADDRAAVRQAMRLGAEDFLFKPVDPVPMLEAVHTQLERHRDRNTAMARLDGRQIKLLGCVLPSKFRNPLNIILGYGGLMGALAEEGLSSGLTAEISRELVLAGRQLLNQTHRFLTLSHLQGDHAVARQGRTRIDDAMVRATVDQVVALTGSRVPTPAQIAVEAATVACDGRHLHQALFELVANAMKFSVKGMPVAVCGRATADGVYTVAVENVGDPVPLECLDAVAAFRRTDPASSARQNAGVGLAIVSGVADLCHGHVEIENLPEGIVRVSLHLPVAAAEDGALRAVH</sequence>
<dbReference type="GO" id="GO:0000155">
    <property type="term" value="F:phosphorelay sensor kinase activity"/>
    <property type="evidence" value="ECO:0007669"/>
    <property type="project" value="TreeGrafter"/>
</dbReference>
<dbReference type="InterPro" id="IPR001789">
    <property type="entry name" value="Sig_transdc_resp-reg_receiver"/>
</dbReference>
<dbReference type="RefSeq" id="WP_173763905.1">
    <property type="nucleotide sequence ID" value="NZ_CP048836.1"/>
</dbReference>